<protein>
    <recommendedName>
        <fullName evidence="4">Lipoprotein</fullName>
    </recommendedName>
</protein>
<feature type="chain" id="PRO_5011613564" description="Lipoprotein" evidence="1">
    <location>
        <begin position="25"/>
        <end position="119"/>
    </location>
</feature>
<organism evidence="2 3">
    <name type="scientific">Halomonas saccharevitans</name>
    <dbReference type="NCBI Taxonomy" id="416872"/>
    <lineage>
        <taxon>Bacteria</taxon>
        <taxon>Pseudomonadati</taxon>
        <taxon>Pseudomonadota</taxon>
        <taxon>Gammaproteobacteria</taxon>
        <taxon>Oceanospirillales</taxon>
        <taxon>Halomonadaceae</taxon>
        <taxon>Halomonas</taxon>
    </lineage>
</organism>
<dbReference type="AlphaFoldDB" id="A0A1I7BKS1"/>
<dbReference type="EMBL" id="FPAQ01000027">
    <property type="protein sequence ID" value="SFT87784.1"/>
    <property type="molecule type" value="Genomic_DNA"/>
</dbReference>
<feature type="signal peptide" evidence="1">
    <location>
        <begin position="1"/>
        <end position="24"/>
    </location>
</feature>
<dbReference type="RefSeq" id="WP_089850718.1">
    <property type="nucleotide sequence ID" value="NZ_FPAQ01000027.1"/>
</dbReference>
<evidence type="ECO:0000313" key="3">
    <source>
        <dbReference type="Proteomes" id="UP000199594"/>
    </source>
</evidence>
<keyword evidence="1" id="KW-0732">Signal</keyword>
<dbReference type="OrthoDB" id="6184055at2"/>
<evidence type="ECO:0000313" key="2">
    <source>
        <dbReference type="EMBL" id="SFT87784.1"/>
    </source>
</evidence>
<dbReference type="PROSITE" id="PS51257">
    <property type="entry name" value="PROKAR_LIPOPROTEIN"/>
    <property type="match status" value="1"/>
</dbReference>
<reference evidence="2 3" key="1">
    <citation type="submission" date="2016-10" db="EMBL/GenBank/DDBJ databases">
        <authorList>
            <person name="de Groot N.N."/>
        </authorList>
    </citation>
    <scope>NUCLEOTIDE SEQUENCE [LARGE SCALE GENOMIC DNA]</scope>
    <source>
        <strain evidence="2 3">CGMCC 1.6493</strain>
    </source>
</reference>
<sequence>MTRTLLILLLATWLAGCAAPPASAPRELRLAATPETTLREAMQLLTARGYVIRHADDDLGRLDAALARMPGYGVSLRVFAGAEGGSRVEAIATRGGRALPPGLLDPFLTDLQARLGLLP</sequence>
<evidence type="ECO:0008006" key="4">
    <source>
        <dbReference type="Google" id="ProtNLM"/>
    </source>
</evidence>
<accession>A0A1I7BKS1</accession>
<gene>
    <name evidence="2" type="ORF">SAMN04487956_12740</name>
</gene>
<evidence type="ECO:0000256" key="1">
    <source>
        <dbReference type="SAM" id="SignalP"/>
    </source>
</evidence>
<proteinExistence type="predicted"/>
<name>A0A1I7BKS1_9GAMM</name>
<dbReference type="Proteomes" id="UP000199594">
    <property type="component" value="Unassembled WGS sequence"/>
</dbReference>